<dbReference type="OrthoDB" id="19657at2759"/>
<organism evidence="2 3">
    <name type="scientific">Stylophora pistillata</name>
    <name type="common">Smooth cauliflower coral</name>
    <dbReference type="NCBI Taxonomy" id="50429"/>
    <lineage>
        <taxon>Eukaryota</taxon>
        <taxon>Metazoa</taxon>
        <taxon>Cnidaria</taxon>
        <taxon>Anthozoa</taxon>
        <taxon>Hexacorallia</taxon>
        <taxon>Scleractinia</taxon>
        <taxon>Astrocoeniina</taxon>
        <taxon>Pocilloporidae</taxon>
        <taxon>Stylophora</taxon>
    </lineage>
</organism>
<dbReference type="GO" id="GO:0017171">
    <property type="term" value="F:serine hydrolase activity"/>
    <property type="evidence" value="ECO:0007669"/>
    <property type="project" value="TreeGrafter"/>
</dbReference>
<dbReference type="STRING" id="50429.A0A2B4S895"/>
<feature type="domain" description="AB hydrolase-1" evidence="1">
    <location>
        <begin position="82"/>
        <end position="187"/>
    </location>
</feature>
<dbReference type="SUPFAM" id="SSF53474">
    <property type="entry name" value="alpha/beta-Hydrolases"/>
    <property type="match status" value="1"/>
</dbReference>
<dbReference type="InterPro" id="IPR000073">
    <property type="entry name" value="AB_hydrolase_1"/>
</dbReference>
<keyword evidence="3" id="KW-1185">Reference proteome</keyword>
<dbReference type="InterPro" id="IPR029058">
    <property type="entry name" value="AB_hydrolase_fold"/>
</dbReference>
<dbReference type="PRINTS" id="PR00111">
    <property type="entry name" value="ABHYDROLASE"/>
</dbReference>
<evidence type="ECO:0000313" key="2">
    <source>
        <dbReference type="EMBL" id="PFX24685.1"/>
    </source>
</evidence>
<dbReference type="AlphaFoldDB" id="A0A2B4S895"/>
<gene>
    <name evidence="2" type="primary">BPHL</name>
    <name evidence="2" type="ORF">AWC38_SpisGene10714</name>
</gene>
<proteinExistence type="predicted"/>
<sequence>MVKKWREKRRKHLRRCVRLRPKKCSMATLLARTFVRTFFFPKTPNLTFILKRTHRYTSTASSKLHVNGVDIHFEVAGEGSHVVLCMPGALGSTQSDFGPQLKRLKDEFTVIAFDPRGYGKSTPPKRDFPIDFFERDASDAVSLMEALGHSKYSLLGWSDGGITAMILAAAHPESIHRLVVWGANATVTAKDIELYEVIRDTSKWSPKMREPLEALYGKEGLQEMNSGWVDGITRFYTDRGGDICTSAVKKIDCPTLVVHGQKDPLVPQFHPEYLHANIKGAKLHVMPEGRHNLHLRFADEFNTLVSAFLKGGSKT</sequence>
<reference evidence="3" key="1">
    <citation type="journal article" date="2017" name="bioRxiv">
        <title>Comparative analysis of the genomes of Stylophora pistillata and Acropora digitifera provides evidence for extensive differences between species of corals.</title>
        <authorList>
            <person name="Voolstra C.R."/>
            <person name="Li Y."/>
            <person name="Liew Y.J."/>
            <person name="Baumgarten S."/>
            <person name="Zoccola D."/>
            <person name="Flot J.-F."/>
            <person name="Tambutte S."/>
            <person name="Allemand D."/>
            <person name="Aranda M."/>
        </authorList>
    </citation>
    <scope>NUCLEOTIDE SEQUENCE [LARGE SCALE GENOMIC DNA]</scope>
</reference>
<name>A0A2B4S895_STYPI</name>
<evidence type="ECO:0000313" key="3">
    <source>
        <dbReference type="Proteomes" id="UP000225706"/>
    </source>
</evidence>
<keyword evidence="2" id="KW-0378">Hydrolase</keyword>
<evidence type="ECO:0000259" key="1">
    <source>
        <dbReference type="Pfam" id="PF00561"/>
    </source>
</evidence>
<dbReference type="Proteomes" id="UP000225706">
    <property type="component" value="Unassembled WGS sequence"/>
</dbReference>
<dbReference type="PANTHER" id="PTHR46331:SF2">
    <property type="entry name" value="VALACYCLOVIR HYDROLASE"/>
    <property type="match status" value="1"/>
</dbReference>
<comment type="caution">
    <text evidence="2">The sequence shown here is derived from an EMBL/GenBank/DDBJ whole genome shotgun (WGS) entry which is preliminary data.</text>
</comment>
<dbReference type="EMBL" id="LSMT01000169">
    <property type="protein sequence ID" value="PFX24685.1"/>
    <property type="molecule type" value="Genomic_DNA"/>
</dbReference>
<accession>A0A2B4S895</accession>
<protein>
    <submittedName>
        <fullName evidence="2">Valacyclovir hydrolase</fullName>
    </submittedName>
</protein>
<dbReference type="PANTHER" id="PTHR46331">
    <property type="entry name" value="VALACYCLOVIR HYDROLASE"/>
    <property type="match status" value="1"/>
</dbReference>
<dbReference type="Pfam" id="PF00561">
    <property type="entry name" value="Abhydrolase_1"/>
    <property type="match status" value="1"/>
</dbReference>
<dbReference type="Gene3D" id="3.40.50.1820">
    <property type="entry name" value="alpha/beta hydrolase"/>
    <property type="match status" value="1"/>
</dbReference>